<feature type="region of interest" description="Disordered" evidence="9">
    <location>
        <begin position="568"/>
        <end position="596"/>
    </location>
</feature>
<evidence type="ECO:0000256" key="9">
    <source>
        <dbReference type="SAM" id="MobiDB-lite"/>
    </source>
</evidence>
<reference evidence="12 13" key="1">
    <citation type="journal article" date="2010" name="Nature">
        <title>Genome sequencing and analysis of the model grass Brachypodium distachyon.</title>
        <authorList>
            <consortium name="International Brachypodium Initiative"/>
        </authorList>
    </citation>
    <scope>NUCLEOTIDE SEQUENCE [LARGE SCALE GENOMIC DNA]</scope>
    <source>
        <strain evidence="12 13">Bd21</strain>
    </source>
</reference>
<dbReference type="GO" id="GO:0008017">
    <property type="term" value="F:microtubule binding"/>
    <property type="evidence" value="ECO:0007669"/>
    <property type="project" value="InterPro"/>
</dbReference>
<gene>
    <name evidence="13" type="primary">LOC100828907</name>
    <name evidence="12" type="ORF">BRADI_3g42190v3</name>
</gene>
<dbReference type="PANTHER" id="PTHR47968:SF40">
    <property type="entry name" value="KINESIN-LIKE PROTEIN KIN-7H"/>
    <property type="match status" value="1"/>
</dbReference>
<evidence type="ECO:0000313" key="12">
    <source>
        <dbReference type="EMBL" id="PNT68541.1"/>
    </source>
</evidence>
<evidence type="ECO:0000256" key="4">
    <source>
        <dbReference type="ARBA" id="ARBA00022840"/>
    </source>
</evidence>
<keyword evidence="10" id="KW-0812">Transmembrane</keyword>
<keyword evidence="2" id="KW-0493">Microtubule</keyword>
<evidence type="ECO:0000256" key="1">
    <source>
        <dbReference type="ARBA" id="ARBA00007310"/>
    </source>
</evidence>
<organism evidence="12">
    <name type="scientific">Brachypodium distachyon</name>
    <name type="common">Purple false brome</name>
    <name type="synonym">Trachynia distachya</name>
    <dbReference type="NCBI Taxonomy" id="15368"/>
    <lineage>
        <taxon>Eukaryota</taxon>
        <taxon>Viridiplantae</taxon>
        <taxon>Streptophyta</taxon>
        <taxon>Embryophyta</taxon>
        <taxon>Tracheophyta</taxon>
        <taxon>Spermatophyta</taxon>
        <taxon>Magnoliopsida</taxon>
        <taxon>Liliopsida</taxon>
        <taxon>Poales</taxon>
        <taxon>Poaceae</taxon>
        <taxon>BOP clade</taxon>
        <taxon>Pooideae</taxon>
        <taxon>Stipodae</taxon>
        <taxon>Brachypodieae</taxon>
        <taxon>Brachypodium</taxon>
    </lineage>
</organism>
<feature type="compositionally biased region" description="Low complexity" evidence="9">
    <location>
        <begin position="91"/>
        <end position="100"/>
    </location>
</feature>
<keyword evidence="4 7" id="KW-0067">ATP-binding</keyword>
<dbReference type="Proteomes" id="UP000008810">
    <property type="component" value="Chromosome 3"/>
</dbReference>
<dbReference type="Pfam" id="PF11995">
    <property type="entry name" value="DUF3490"/>
    <property type="match status" value="1"/>
</dbReference>
<dbReference type="InterPro" id="IPR001752">
    <property type="entry name" value="Kinesin_motor_dom"/>
</dbReference>
<evidence type="ECO:0000259" key="11">
    <source>
        <dbReference type="PROSITE" id="PS50067"/>
    </source>
</evidence>
<feature type="transmembrane region" description="Helical" evidence="10">
    <location>
        <begin position="24"/>
        <end position="48"/>
    </location>
</feature>
<dbReference type="SUPFAM" id="SSF52540">
    <property type="entry name" value="P-loop containing nucleoside triphosphate hydrolases"/>
    <property type="match status" value="1"/>
</dbReference>
<keyword evidence="14" id="KW-1185">Reference proteome</keyword>
<evidence type="ECO:0000256" key="8">
    <source>
        <dbReference type="SAM" id="Coils"/>
    </source>
</evidence>
<evidence type="ECO:0000256" key="5">
    <source>
        <dbReference type="ARBA" id="ARBA00023054"/>
    </source>
</evidence>
<evidence type="ECO:0000256" key="10">
    <source>
        <dbReference type="SAM" id="Phobius"/>
    </source>
</evidence>
<feature type="compositionally biased region" description="Basic and acidic residues" evidence="9">
    <location>
        <begin position="513"/>
        <end position="525"/>
    </location>
</feature>
<dbReference type="CDD" id="cd01374">
    <property type="entry name" value="KISc_CENP_E"/>
    <property type="match status" value="1"/>
</dbReference>
<dbReference type="AlphaFoldDB" id="A0A2K2D2P3"/>
<dbReference type="InterPro" id="IPR021881">
    <property type="entry name" value="NACK_C"/>
</dbReference>
<keyword evidence="5 8" id="KW-0175">Coiled coil</keyword>
<feature type="region of interest" description="Disordered" evidence="9">
    <location>
        <begin position="81"/>
        <end position="100"/>
    </location>
</feature>
<evidence type="ECO:0000256" key="3">
    <source>
        <dbReference type="ARBA" id="ARBA00022741"/>
    </source>
</evidence>
<feature type="domain" description="Kinesin motor" evidence="11">
    <location>
        <begin position="117"/>
        <end position="430"/>
    </location>
</feature>
<dbReference type="Gramene" id="PNT68541">
    <property type="protein sequence ID" value="PNT68541"/>
    <property type="gene ID" value="BRADI_3g42190v3"/>
</dbReference>
<keyword evidence="10" id="KW-1133">Transmembrane helix</keyword>
<dbReference type="PRINTS" id="PR00380">
    <property type="entry name" value="KINESINHEAVY"/>
</dbReference>
<dbReference type="GO" id="GO:0005874">
    <property type="term" value="C:microtubule"/>
    <property type="evidence" value="ECO:0007669"/>
    <property type="project" value="UniProtKB-KW"/>
</dbReference>
<feature type="coiled-coil region" evidence="8">
    <location>
        <begin position="439"/>
        <end position="509"/>
    </location>
</feature>
<feature type="binding site" evidence="7">
    <location>
        <begin position="195"/>
        <end position="202"/>
    </location>
    <ligand>
        <name>ATP</name>
        <dbReference type="ChEBI" id="CHEBI:30616"/>
    </ligand>
</feature>
<keyword evidence="3 7" id="KW-0547">Nucleotide-binding</keyword>
<proteinExistence type="inferred from homology"/>
<feature type="compositionally biased region" description="Basic and acidic residues" evidence="9">
    <location>
        <begin position="568"/>
        <end position="579"/>
    </location>
</feature>
<name>A0A2K2D2P3_BRADI</name>
<dbReference type="Pfam" id="PF00225">
    <property type="entry name" value="Kinesin"/>
    <property type="match status" value="1"/>
</dbReference>
<dbReference type="InterPro" id="IPR036961">
    <property type="entry name" value="Kinesin_motor_dom_sf"/>
</dbReference>
<keyword evidence="10" id="KW-0472">Membrane</keyword>
<reference evidence="12" key="2">
    <citation type="submission" date="2017-06" db="EMBL/GenBank/DDBJ databases">
        <title>WGS assembly of Brachypodium distachyon.</title>
        <authorList>
            <consortium name="The International Brachypodium Initiative"/>
            <person name="Lucas S."/>
            <person name="Harmon-Smith M."/>
            <person name="Lail K."/>
            <person name="Tice H."/>
            <person name="Grimwood J."/>
            <person name="Bruce D."/>
            <person name="Barry K."/>
            <person name="Shu S."/>
            <person name="Lindquist E."/>
            <person name="Wang M."/>
            <person name="Pitluck S."/>
            <person name="Vogel J.P."/>
            <person name="Garvin D.F."/>
            <person name="Mockler T.C."/>
            <person name="Schmutz J."/>
            <person name="Rokhsar D."/>
            <person name="Bevan M.W."/>
        </authorList>
    </citation>
    <scope>NUCLEOTIDE SEQUENCE</scope>
    <source>
        <strain evidence="12">Bd21</strain>
    </source>
</reference>
<dbReference type="OrthoDB" id="3176171at2759"/>
<evidence type="ECO:0000256" key="7">
    <source>
        <dbReference type="PROSITE-ProRule" id="PRU00283"/>
    </source>
</evidence>
<evidence type="ECO:0000256" key="2">
    <source>
        <dbReference type="ARBA" id="ARBA00022701"/>
    </source>
</evidence>
<reference evidence="13" key="3">
    <citation type="submission" date="2018-08" db="UniProtKB">
        <authorList>
            <consortium name="EnsemblPlants"/>
        </authorList>
    </citation>
    <scope>IDENTIFICATION</scope>
    <source>
        <strain evidence="13">cv. Bd21</strain>
    </source>
</reference>
<keyword evidence="6 7" id="KW-0505">Motor protein</keyword>
<dbReference type="InterPro" id="IPR027417">
    <property type="entry name" value="P-loop_NTPase"/>
</dbReference>
<sequence length="1102" mass="123457">MGRKVFLCPVKEHLFLYTCPLPSFLGALFSPAVCQFPLFVFVFFSAAASKEERKWKRRGDGTGLAASCSFFSFFRARIARPSSGSTPQKPAQGAEGPAMGAGEEEAAMAAAEAKEERIMVSVRLRPLNGREAGDCSDWECVSPTTVMFRSTVPTAYTYDRVFGPDCSTRQVYEEGAKEVALSVVSGINSSIFAYGQTSSGKTYTMTGITEYSVMDIYDHIEKHPEREFILKFSAIEIYNEAVRDLLSHDTTPLRLLDDPEKGTTVEKLIEETLRDKDHLRDLLAMCEAQRETGETALNEASSRSHQILRLTIESSVRQYVGRGKSSTLVACVNFVDLAGSERASQTVSVGRFKEGSHINKSLLTLGKVVRQLSTGRNGHIPYRDSKLTRILHSSLGGNARTAIVCTMSPARTHIEQSKNTLLFATCAKEVVTNAQVNVVISDKALVKHLQRELARLESELKSPESPSCTSHAEALREKDAQIKKLEKQLRELMEEKDTVQSQLNCLLKSDGDDRTAKRWDEHSRSSESLVRNTPEEALSVSDTYGGSYRDQGHAVFDGSYVFSADHDDSSFPDQTRDRTLTSPWHPPSNYSSDGTESYNMKDVAFRTASEVSEEHCREVQCIEIHEHRRCISHELNILPPVDTKLHKPEVVEISRDALPQPDEEQKFGSITKKMVDPIRMYSDKEEQQTEIIANAVEGPVEVHQCESNGFADNVVKLYTCDSSISLDISKPCPHECLTVKRFIMSSKDSALARSQSCRASFTIIPNNWFDDSENTRRTPPDEIFKYPSRRPGKVRRSLYSENDDCQNDTTSVDHSAVSAEVVCDEVVKDMSVSDEGVKDMSVSDEGANDMSADDAEQDILINDVSCVRGLEEKTEKHHEDQPEDFKAEQQAVRDDSTAVKSVKDVGIDSSLSTIESPSRWPINFTRQQLEIIKLWYDCNVSLVHRTYFFLLFKGDPADSVYMEVEHRRLSFLMSTFIASPAAGPGKLHPDFVSSFKNLERERDMLYRQMLRKLGGEGEKESIYSTWGINLSSKQRRLQLSRLVWSRRGDVEHVRQSASLVARLIDPVEPGQQALREMFGLNFTLAPRRSARRSSFSLLGGGM</sequence>
<feature type="region of interest" description="Disordered" evidence="9">
    <location>
        <begin position="513"/>
        <end position="534"/>
    </location>
</feature>
<accession>A0A2K2D2P3</accession>
<dbReference type="Gene3D" id="3.40.850.10">
    <property type="entry name" value="Kinesin motor domain"/>
    <property type="match status" value="1"/>
</dbReference>
<feature type="region of interest" description="Disordered" evidence="9">
    <location>
        <begin position="873"/>
        <end position="893"/>
    </location>
</feature>
<dbReference type="FunFam" id="3.40.850.10:FF:000016">
    <property type="entry name" value="Kinesin-like protein"/>
    <property type="match status" value="1"/>
</dbReference>
<dbReference type="InterPro" id="IPR027640">
    <property type="entry name" value="Kinesin-like_fam"/>
</dbReference>
<protein>
    <recommendedName>
        <fullName evidence="11">Kinesin motor domain-containing protein</fullName>
    </recommendedName>
</protein>
<dbReference type="GO" id="GO:0007018">
    <property type="term" value="P:microtubule-based movement"/>
    <property type="evidence" value="ECO:0007669"/>
    <property type="project" value="InterPro"/>
</dbReference>
<dbReference type="EnsemblPlants" id="PNT68541">
    <property type="protein sequence ID" value="PNT68541"/>
    <property type="gene ID" value="BRADI_3g42190v3"/>
</dbReference>
<evidence type="ECO:0000256" key="6">
    <source>
        <dbReference type="ARBA" id="ARBA00023175"/>
    </source>
</evidence>
<evidence type="ECO:0000313" key="13">
    <source>
        <dbReference type="EnsemblPlants" id="PNT68541"/>
    </source>
</evidence>
<dbReference type="STRING" id="15368.A0A2K2D2P3"/>
<dbReference type="GO" id="GO:0005524">
    <property type="term" value="F:ATP binding"/>
    <property type="evidence" value="ECO:0007669"/>
    <property type="project" value="UniProtKB-UniRule"/>
</dbReference>
<dbReference type="ExpressionAtlas" id="A0A2K2D2P3">
    <property type="expression patterns" value="baseline and differential"/>
</dbReference>
<dbReference type="PROSITE" id="PS50067">
    <property type="entry name" value="KINESIN_MOTOR_2"/>
    <property type="match status" value="1"/>
</dbReference>
<dbReference type="PANTHER" id="PTHR47968">
    <property type="entry name" value="CENTROMERE PROTEIN E"/>
    <property type="match status" value="1"/>
</dbReference>
<dbReference type="GO" id="GO:0003777">
    <property type="term" value="F:microtubule motor activity"/>
    <property type="evidence" value="ECO:0007669"/>
    <property type="project" value="InterPro"/>
</dbReference>
<comment type="similarity">
    <text evidence="1">Belongs to the TRAFAC class myosin-kinesin ATPase superfamily. Kinesin family. KIN-7 subfamily.</text>
</comment>
<evidence type="ECO:0000313" key="14">
    <source>
        <dbReference type="Proteomes" id="UP000008810"/>
    </source>
</evidence>
<dbReference type="SMART" id="SM00129">
    <property type="entry name" value="KISc"/>
    <property type="match status" value="1"/>
</dbReference>
<dbReference type="EMBL" id="CM000882">
    <property type="protein sequence ID" value="PNT68541.1"/>
    <property type="molecule type" value="Genomic_DNA"/>
</dbReference>